<evidence type="ECO:0008006" key="7">
    <source>
        <dbReference type="Google" id="ProtNLM"/>
    </source>
</evidence>
<dbReference type="PANTHER" id="PTHR24096:SF149">
    <property type="entry name" value="AMP-BINDING DOMAIN-CONTAINING PROTEIN-RELATED"/>
    <property type="match status" value="1"/>
</dbReference>
<sequence length="623" mass="68305">MANQIIYRSPWKIELPLPEKPINVWDFIRSTMSEEALTSPDPRFIEVESGKTMTLSQILDHAERLAKYLAHSFRGRRSTWNSGAANVDYDVITIGVLSPNISALPIVAYGCMAAGFPVAPLPIGSSPSEIAYLVSLAQCEIVFAHPSQVDILKRSRYPVERIVLTDAAKGWGGQTLPDLLGIAGQLPAFTIEGRHPLPKHGVALVVFSSGSTGNPKAVMITHVNISVLLISRAMTSASNLAEKKKTIILSVLPSKHFFNCKALRGINHIKMIPPSQCLSPQPNLSFLHRFLVSVIIPLLDGVTQCIARNWNVKRAFRAIEKYKITSMGIVPTMALQIISAADQLENVDLSSLISVFVGSSAINPIQKQRLFELLASRGALTGQEDGSAIIDGYGMSETTSAITTWSKDGLDNCQPCAPRDYRFLIPGAEARIISEFSDNPLGEDVPIHTAGELCLRGPTIMKGYLGDPGATRATFTSDGWLKLVIRIDTEGHLIYFDRLKDTFKNRGKQVSPSEISSVIYKHHSDLIAEIVVIGVPAQGDAKVIGEEAWAFVALKDQSLNQNDKESIAKTIKATAREQLSIHKWLARVEFLDELPKGPTHKVLVRTLRDLAMKLNMNQPQSKL</sequence>
<dbReference type="GO" id="GO:0016405">
    <property type="term" value="F:CoA-ligase activity"/>
    <property type="evidence" value="ECO:0007669"/>
    <property type="project" value="TreeGrafter"/>
</dbReference>
<dbReference type="InterPro" id="IPR045851">
    <property type="entry name" value="AMP-bd_C_sf"/>
</dbReference>
<dbReference type="Pfam" id="PF13193">
    <property type="entry name" value="AMP-binding_C"/>
    <property type="match status" value="1"/>
</dbReference>
<reference evidence="6" key="2">
    <citation type="journal article" date="2018" name="BMC Genomics">
        <title>Genomic insights into host adaptation between the wheat stripe rust pathogen (Puccinia striiformis f. sp. tritici) and the barley stripe rust pathogen (Puccinia striiformis f. sp. hordei).</title>
        <authorList>
            <person name="Xia C."/>
            <person name="Wang M."/>
            <person name="Yin C."/>
            <person name="Cornejo O.E."/>
            <person name="Hulbert S.H."/>
            <person name="Chen X."/>
        </authorList>
    </citation>
    <scope>NUCLEOTIDE SEQUENCE [LARGE SCALE GENOMIC DNA]</scope>
    <source>
        <strain evidence="6">93TX-2</strain>
    </source>
</reference>
<evidence type="ECO:0000256" key="1">
    <source>
        <dbReference type="ARBA" id="ARBA00006432"/>
    </source>
</evidence>
<organism evidence="5 6">
    <name type="scientific">Puccinia striiformis</name>
    <dbReference type="NCBI Taxonomy" id="27350"/>
    <lineage>
        <taxon>Eukaryota</taxon>
        <taxon>Fungi</taxon>
        <taxon>Dikarya</taxon>
        <taxon>Basidiomycota</taxon>
        <taxon>Pucciniomycotina</taxon>
        <taxon>Pucciniomycetes</taxon>
        <taxon>Pucciniales</taxon>
        <taxon>Pucciniaceae</taxon>
        <taxon>Puccinia</taxon>
    </lineage>
</organism>
<protein>
    <recommendedName>
        <fullName evidence="7">AMP-dependent synthetase/ligase domain-containing protein</fullName>
    </recommendedName>
</protein>
<dbReference type="AlphaFoldDB" id="A0A2S4V4B0"/>
<dbReference type="Gene3D" id="3.30.300.30">
    <property type="match status" value="1"/>
</dbReference>
<comment type="caution">
    <text evidence="5">The sequence shown here is derived from an EMBL/GenBank/DDBJ whole genome shotgun (WGS) entry which is preliminary data.</text>
</comment>
<feature type="domain" description="AMP-binding enzyme C-terminal" evidence="4">
    <location>
        <begin position="515"/>
        <end position="601"/>
    </location>
</feature>
<dbReference type="InterPro" id="IPR042099">
    <property type="entry name" value="ANL_N_sf"/>
</dbReference>
<evidence type="ECO:0000259" key="3">
    <source>
        <dbReference type="Pfam" id="PF00501"/>
    </source>
</evidence>
<evidence type="ECO:0000259" key="4">
    <source>
        <dbReference type="Pfam" id="PF13193"/>
    </source>
</evidence>
<dbReference type="InterPro" id="IPR000873">
    <property type="entry name" value="AMP-dep_synth/lig_dom"/>
</dbReference>
<reference evidence="6" key="3">
    <citation type="journal article" date="2018" name="Mol. Plant Microbe Interact.">
        <title>Genome sequence resources for the wheat stripe rust pathogen (Puccinia striiformis f. sp. tritici) and the barley stripe rust pathogen (Puccinia striiformis f. sp. hordei).</title>
        <authorList>
            <person name="Xia C."/>
            <person name="Wang M."/>
            <person name="Yin C."/>
            <person name="Cornejo O.E."/>
            <person name="Hulbert S.H."/>
            <person name="Chen X."/>
        </authorList>
    </citation>
    <scope>NUCLEOTIDE SEQUENCE [LARGE SCALE GENOMIC DNA]</scope>
    <source>
        <strain evidence="6">93TX-2</strain>
    </source>
</reference>
<evidence type="ECO:0000256" key="2">
    <source>
        <dbReference type="ARBA" id="ARBA00022598"/>
    </source>
</evidence>
<gene>
    <name evidence="5" type="ORF">PSHT_11233</name>
</gene>
<dbReference type="PANTHER" id="PTHR24096">
    <property type="entry name" value="LONG-CHAIN-FATTY-ACID--COA LIGASE"/>
    <property type="match status" value="1"/>
</dbReference>
<keyword evidence="6" id="KW-1185">Reference proteome</keyword>
<accession>A0A2S4V4B0</accession>
<comment type="similarity">
    <text evidence="1">Belongs to the ATP-dependent AMP-binding enzyme family.</text>
</comment>
<evidence type="ECO:0000313" key="6">
    <source>
        <dbReference type="Proteomes" id="UP000238274"/>
    </source>
</evidence>
<reference evidence="5 6" key="1">
    <citation type="submission" date="2017-12" db="EMBL/GenBank/DDBJ databases">
        <title>Gene loss provides genomic basis for host adaptation in cereal stripe rust fungi.</title>
        <authorList>
            <person name="Xia C."/>
        </authorList>
    </citation>
    <scope>NUCLEOTIDE SEQUENCE [LARGE SCALE GENOMIC DNA]</scope>
    <source>
        <strain evidence="5 6">93TX-2</strain>
    </source>
</reference>
<dbReference type="EMBL" id="PKSM01000185">
    <property type="protein sequence ID" value="POW04337.1"/>
    <property type="molecule type" value="Genomic_DNA"/>
</dbReference>
<dbReference type="SUPFAM" id="SSF56801">
    <property type="entry name" value="Acetyl-CoA synthetase-like"/>
    <property type="match status" value="1"/>
</dbReference>
<name>A0A2S4V4B0_9BASI</name>
<dbReference type="Proteomes" id="UP000238274">
    <property type="component" value="Unassembled WGS sequence"/>
</dbReference>
<dbReference type="VEuPathDB" id="FungiDB:PSTT_08871"/>
<dbReference type="InterPro" id="IPR025110">
    <property type="entry name" value="AMP-bd_C"/>
</dbReference>
<dbReference type="Gene3D" id="3.40.50.12780">
    <property type="entry name" value="N-terminal domain of ligase-like"/>
    <property type="match status" value="1"/>
</dbReference>
<dbReference type="VEuPathDB" id="FungiDB:PSHT_11233"/>
<dbReference type="Pfam" id="PF00501">
    <property type="entry name" value="AMP-binding"/>
    <property type="match status" value="2"/>
</dbReference>
<feature type="domain" description="AMP-dependent synthetase/ligase" evidence="3">
    <location>
        <begin position="284"/>
        <end position="465"/>
    </location>
</feature>
<evidence type="ECO:0000313" key="5">
    <source>
        <dbReference type="EMBL" id="POW04337.1"/>
    </source>
</evidence>
<dbReference type="InterPro" id="IPR020845">
    <property type="entry name" value="AMP-binding_CS"/>
</dbReference>
<dbReference type="PROSITE" id="PS00455">
    <property type="entry name" value="AMP_BINDING"/>
    <property type="match status" value="1"/>
</dbReference>
<feature type="domain" description="AMP-dependent synthetase/ligase" evidence="3">
    <location>
        <begin position="39"/>
        <end position="260"/>
    </location>
</feature>
<keyword evidence="2" id="KW-0436">Ligase</keyword>
<proteinExistence type="inferred from homology"/>
<dbReference type="OrthoDB" id="1898221at2759"/>
<dbReference type="GO" id="GO:0019748">
    <property type="term" value="P:secondary metabolic process"/>
    <property type="evidence" value="ECO:0007669"/>
    <property type="project" value="TreeGrafter"/>
</dbReference>